<keyword evidence="4" id="KW-0175">Coiled coil</keyword>
<dbReference type="Gene3D" id="1.10.10.10">
    <property type="entry name" value="Winged helix-like DNA-binding domain superfamily/Winged helix DNA-binding domain"/>
    <property type="match status" value="1"/>
</dbReference>
<dbReference type="Pfam" id="PF01399">
    <property type="entry name" value="PCI"/>
    <property type="match status" value="1"/>
</dbReference>
<comment type="caution">
    <text evidence="6">The sequence shown here is derived from an EMBL/GenBank/DDBJ whole genome shotgun (WGS) entry which is preliminary data.</text>
</comment>
<dbReference type="SMART" id="SM00088">
    <property type="entry name" value="PINT"/>
    <property type="match status" value="1"/>
</dbReference>
<evidence type="ECO:0000256" key="1">
    <source>
        <dbReference type="ARBA" id="ARBA00006397"/>
    </source>
</evidence>
<dbReference type="PANTHER" id="PTHR10855:SF1">
    <property type="entry name" value="26S PROTEASOME NON-ATPASE REGULATORY SUBUNIT 12"/>
    <property type="match status" value="1"/>
</dbReference>
<name>A0AAV1IGB6_9CHLO</name>
<evidence type="ECO:0000256" key="3">
    <source>
        <dbReference type="ARBA" id="ARBA00064920"/>
    </source>
</evidence>
<gene>
    <name evidence="6" type="ORF">CVIRNUC_008962</name>
</gene>
<feature type="domain" description="PCI" evidence="5">
    <location>
        <begin position="276"/>
        <end position="447"/>
    </location>
</feature>
<dbReference type="InterPro" id="IPR000717">
    <property type="entry name" value="PCI_dom"/>
</dbReference>
<evidence type="ECO:0000313" key="6">
    <source>
        <dbReference type="EMBL" id="CAK0785751.1"/>
    </source>
</evidence>
<dbReference type="Pfam" id="PF18098">
    <property type="entry name" value="RPN5_C"/>
    <property type="match status" value="1"/>
</dbReference>
<dbReference type="InterPro" id="IPR054559">
    <property type="entry name" value="PSMD12-CSN4-like_N"/>
</dbReference>
<organism evidence="6 7">
    <name type="scientific">Coccomyxa viridis</name>
    <dbReference type="NCBI Taxonomy" id="1274662"/>
    <lineage>
        <taxon>Eukaryota</taxon>
        <taxon>Viridiplantae</taxon>
        <taxon>Chlorophyta</taxon>
        <taxon>core chlorophytes</taxon>
        <taxon>Trebouxiophyceae</taxon>
        <taxon>Trebouxiophyceae incertae sedis</taxon>
        <taxon>Coccomyxaceae</taxon>
        <taxon>Coccomyxa</taxon>
    </lineage>
</organism>
<keyword evidence="2" id="KW-0647">Proteasome</keyword>
<dbReference type="Pfam" id="PF22241">
    <property type="entry name" value="PSMD12-CSN4_N"/>
    <property type="match status" value="2"/>
</dbReference>
<dbReference type="GO" id="GO:0005737">
    <property type="term" value="C:cytoplasm"/>
    <property type="evidence" value="ECO:0007669"/>
    <property type="project" value="TreeGrafter"/>
</dbReference>
<sequence length="487" mass="55464">MDDFTAANIAVSDEKREEELEKVKRGKVDYSKLEAEVEEAKSNALEGNLTECLETLLSLEKQHRLGEDITATKICCNAIIETLYLAKEWKLLNEHILLLAKRRSQLKQAIQSFVRQSMAYIPQTPDKGTRIELIRTLQTVTEGKIFVEIERARLTKQLAKLKEEEGKVDEAAEILQEVAVETFGAMAKTEKIFYILEQVRLCLDRKDYIRAHILAKKVSPRAFAEKPGKEQKEGEVGIDGTNIQAADTDTPSLQDLKLMYYNLLIRYHEHHNSYIDICRCYRSIYEIPSIQEDADKWAPVLKRICWYVVLAPADSDQVTLLNTTAADKKLGELPEYKELLQTLIVKEVAWWTSFEERYKGELDAEASVFGGEPGKKRRDDLRLRVIEHNILVISTYYSRITVARLAQLLDLPSAEAEKHLSDMVVAKALSARIDRPAGVIRFARRKAPAELLNGWARSIGRLLEIVEKSTQNIQKESMIHKVAIGVA</sequence>
<evidence type="ECO:0000256" key="2">
    <source>
        <dbReference type="ARBA" id="ARBA00022942"/>
    </source>
</evidence>
<dbReference type="AlphaFoldDB" id="A0AAV1IGB6"/>
<feature type="coiled-coil region" evidence="4">
    <location>
        <begin position="144"/>
        <end position="181"/>
    </location>
</feature>
<reference evidence="6 7" key="1">
    <citation type="submission" date="2023-10" db="EMBL/GenBank/DDBJ databases">
        <authorList>
            <person name="Maclean D."/>
            <person name="Macfadyen A."/>
        </authorList>
    </citation>
    <scope>NUCLEOTIDE SEQUENCE [LARGE SCALE GENOMIC DNA]</scope>
</reference>
<comment type="similarity">
    <text evidence="1">Belongs to the proteasome subunit p55 family.</text>
</comment>
<evidence type="ECO:0000259" key="5">
    <source>
        <dbReference type="PROSITE" id="PS50250"/>
    </source>
</evidence>
<dbReference type="GO" id="GO:0005634">
    <property type="term" value="C:nucleus"/>
    <property type="evidence" value="ECO:0007669"/>
    <property type="project" value="UniProtKB-ARBA"/>
</dbReference>
<dbReference type="EMBL" id="CAUYUE010000013">
    <property type="protein sequence ID" value="CAK0785751.1"/>
    <property type="molecule type" value="Genomic_DNA"/>
</dbReference>
<dbReference type="GO" id="GO:0008541">
    <property type="term" value="C:proteasome regulatory particle, lid subcomplex"/>
    <property type="evidence" value="ECO:0007669"/>
    <property type="project" value="TreeGrafter"/>
</dbReference>
<accession>A0AAV1IGB6</accession>
<dbReference type="Proteomes" id="UP001314263">
    <property type="component" value="Unassembled WGS sequence"/>
</dbReference>
<dbReference type="FunFam" id="1.10.10.10:FF:000070">
    <property type="entry name" value="26S proteasome non-ATPase regulatory subunit 12"/>
    <property type="match status" value="1"/>
</dbReference>
<comment type="subunit">
    <text evidence="3">Component of the 19S regulatory particle (RP/PA700) lid subcomplex of the 26S proteasome. The 26S proteasome is composed of a core protease (CP), known as the 20S proteasome, capped at one or both ends by the 19S regulatory particle (RP/PA700). The RP/PA700 complex is composed of at least 17 different subunits in two subcomplexes, the base and the lid, which form the portions proximal and distal to the 20S proteolytic core, respectively.</text>
</comment>
<dbReference type="InterPro" id="IPR036390">
    <property type="entry name" value="WH_DNA-bd_sf"/>
</dbReference>
<dbReference type="InterPro" id="IPR040134">
    <property type="entry name" value="PSMD12/CSN4"/>
</dbReference>
<dbReference type="InterPro" id="IPR036388">
    <property type="entry name" value="WH-like_DNA-bd_sf"/>
</dbReference>
<dbReference type="SUPFAM" id="SSF46785">
    <property type="entry name" value="Winged helix' DNA-binding domain"/>
    <property type="match status" value="1"/>
</dbReference>
<dbReference type="PROSITE" id="PS50250">
    <property type="entry name" value="PCI"/>
    <property type="match status" value="1"/>
</dbReference>
<keyword evidence="7" id="KW-1185">Reference proteome</keyword>
<proteinExistence type="inferred from homology"/>
<evidence type="ECO:0000256" key="4">
    <source>
        <dbReference type="SAM" id="Coils"/>
    </source>
</evidence>
<dbReference type="PANTHER" id="PTHR10855">
    <property type="entry name" value="26S PROTEASOME NON-ATPASE REGULATORY SUBUNIT 12/COP9 SIGNALOSOME COMPLEX SUBUNIT 4"/>
    <property type="match status" value="1"/>
</dbReference>
<dbReference type="InterPro" id="IPR040896">
    <property type="entry name" value="RPN5_C"/>
</dbReference>
<protein>
    <recommendedName>
        <fullName evidence="5">PCI domain-containing protein</fullName>
    </recommendedName>
</protein>
<evidence type="ECO:0000313" key="7">
    <source>
        <dbReference type="Proteomes" id="UP001314263"/>
    </source>
</evidence>